<dbReference type="EMBL" id="JBJQND010000012">
    <property type="protein sequence ID" value="KAL3860253.1"/>
    <property type="molecule type" value="Genomic_DNA"/>
</dbReference>
<evidence type="ECO:0000256" key="2">
    <source>
        <dbReference type="SAM" id="MobiDB-lite"/>
    </source>
</evidence>
<evidence type="ECO:0000313" key="4">
    <source>
        <dbReference type="EMBL" id="KAL3860253.1"/>
    </source>
</evidence>
<keyword evidence="5" id="KW-1185">Reference proteome</keyword>
<evidence type="ECO:0000256" key="1">
    <source>
        <dbReference type="SAM" id="Coils"/>
    </source>
</evidence>
<accession>A0ABD3VGT0</accession>
<name>A0ABD3VGT0_SINWO</name>
<feature type="region of interest" description="Disordered" evidence="2">
    <location>
        <begin position="97"/>
        <end position="157"/>
    </location>
</feature>
<protein>
    <recommendedName>
        <fullName evidence="3">Sacsin/Nov domain-containing protein</fullName>
    </recommendedName>
</protein>
<dbReference type="InterPro" id="IPR052957">
    <property type="entry name" value="Auxin_embryo_med"/>
</dbReference>
<feature type="compositionally biased region" description="Polar residues" evidence="2">
    <location>
        <begin position="105"/>
        <end position="132"/>
    </location>
</feature>
<proteinExistence type="predicted"/>
<dbReference type="NCBIfam" id="NF047352">
    <property type="entry name" value="P_loop_sacsin"/>
    <property type="match status" value="1"/>
</dbReference>
<dbReference type="InterPro" id="IPR058210">
    <property type="entry name" value="SACS/Nov_dom"/>
</dbReference>
<sequence>MSQKAQKAMVTEGRREGLRKDILDYLKNRPQGLSMSALWEGMSKTGHQINKKLYGVKKMGDLFEIWKDYNIVTEITFGKGMTIHYRPNYEKLKIEEAQGAGPSSDRANLSSDDSNNTLGRSQSGSDSASVFSSERRKTEQSPLIIDDSDDSNDGGQEVDVVEFMPFPSGCDQNVSWPKDLPVEVFRANIADILRNFPDGIRQRHLVNAYLEKHGYRIVASNFKLFKLKFLWGFLSDIVVKKRGSQRMFLNPSYNISKEKGLAWGTPASQSSPADVNQSCTPKAIPHEDFISLSADDSVIDLTSDGPGTSQMENTPGGFHKGQRTHGASLLGTPCSSGGQFGQATFQPHASFFQAPFHPHGGYTQRSQGLQNSNLPWDVKLSSFANECIFNYPPVQVKPINMIEFERKEISVVPVFYPRRGFPFKEDIERVCKECIDLLSEANEFVSAERIEKLLLQRYQVRSIDQLGIRHIDQIQCVYEHNRIICKVNAFVYAFIKTNAVCTLHEFAEFLREFVPSQENFRALKLGPIQRFPVVYQQFKFPPDRAEIPEITSGDLIEHFRAYLSKTQKWFGNLVMEDFMQYLVEQYAAQNPYDLGVRIRSLPLLAQVLKKSQRDATQIRKSIYDKFKQEAVNEIEAAFQKFKIGILHCSSQGENDIREHYLKLKPEVAMVEVMKKYQLINTFDQPMERNAKKQLKRRSQAVEQFIVTLNEDKLGKMLFHLAICLSDTVLEEAALEYISSQTGGGNEEEEGESPKDGDSTANVHKQKQTPKKEQMVENLRKYLDRCFSHGTLSLSLLDRIEEKLTEDFDFPAFTDLKQGRFLQFLLAEAKQILDENGGTVLGSTSRQEGESSYRPQLTDLLEFVKQAKQSGLSQIHELEAAMCSQFDVKDVHHLGHGNISHLQTAADKHGRHQTRDFTVFFEAAMTSYVGPSSQSSTQVGILGHQSRDAALICLHNCPILEDLAEWSLWKLVFEPEHGKLKDFLQKYGGFRPMNIEGGRVATLDVLALETSPGHWIKLTNHASPDIFAEALEHQDIQMTCGQLVSLAVLSNGTSNMPMALLANHVKTALLKMHAAEPQNAVPGGAASDKSVHVASRFVLKCLVTIPIRICLAVANKIFLEPLGQVVGSTKSKALLFDISQFTREKNRLQELGCLLGVAEWTHQLQQKCEFPALQIQLLPADMEEFFVEESIEIESDVDDVEELAVIILSDEEEDVEEMNEEKEKIEKKDEKEIEHVVPKSEVVKTEKMEEDKIPEKLKAEDEKDADFVILDELNKDDTGPKAEIAKDTKADSVSTEVLTVELKEAQCKKVVDQIRRNEFGIGVILNEDGKRLMQVQQERLGRSLDRLSKDLYSKDTHFVLELVQNADDNKYPENLLEEGDLCPSAKFIIDEQCIMVLNNECGFTEENVRALCDVGRSTKGKHKFGYIGQKGIGFKSVFRVTDCPEVHSSGYHIQFNLNSGPMGYILPDWVPDNKWKVEKGWMTKIVLPLKKDKMSNLRTLAARFNDIHPSLLLFLHRLREITIDNKIERHVQTMRRHDLGNHMVEIKHSNGVDSWMVVRKVLDASKISAQAKSGVDVESTEIALAFPIQSVGQKTPAHVLPPKQPVFAFLPLRSYGFRFVIQGDFDVPSSREDVDKDSPWNQWLRSEIPTLFIEILEVFKSHPSFSAIEALSAFLQFVPMEDEILDFFKPVATEILKKLRGKPCVPTQPNSRGVISWKIPSQTVRVRDPLVHKVITPELLQKHLNLYYLHGDVASMLNPTLTQCLGIETLTTEHLIQLGKATIQDLNGVCEAEDSVHSIACLLACIYRSMDDFQHNDEFIKLLREMKMIPLSDGKLVSLQDMTLFFPIAETSSNNVLRVLQKDLNSIHASVEKTPDAEINSQVHKMLSLLGVKQLMAEDVIHHHILPVLKSEDWKGKSREILVVYVVFIKEQMERNPGICSFGELKELLQLVTNHGLKNPGRDPIHFTHHYGSKINLKQTFPGHDWILLDDCYLPVNRNSLDIQHWYEFFLQLGVNSFLAVHKKEVHLDAAAFTQSQWAPLKDKWQEASEYVIHDTICPELVSLIQNNTVSKGPVYHQQMKDLCELLDREWDTNYSRYMIAQVCDPSGNRLHETETSISIALQTLSWLPAVKTKYSVESNGAIVSSKDIQMMQPSCLYIRSSAVEKVLAQNVHYLEAVLSQKSSFSQFLGLKNSVDAKTIQISLLEWSKRNCDDKPAVFCTTLQHMKNVYSYLYSELTRKQVQDLFRENPVVFVPDKSTGSSMDGVIVAGKMLSRSEIWLEDKTGLFDKYHCLLEEFHSEVCKRRIVYQYYADRPDIIELFEREMNIDRQPQVNEYAELLTLITGALSLKDPKTLPDVLYIYSCIGKLVSVPSSDRMGAATADMVLKSNRETVMKQLRKQKILATKQNTWVCPDDSPLIADNREWENMFKSNANVQFLQLDEKSTPQDRRPKSKTQGSVFDMEMIEAFLGIFGIKKLSDCVKIEDITELFEPCPRLQLYIHKVIPTVQHFLACRYPD</sequence>
<dbReference type="InterPro" id="IPR036890">
    <property type="entry name" value="HATPase_C_sf"/>
</dbReference>
<dbReference type="Gene3D" id="3.30.565.10">
    <property type="entry name" value="Histidine kinase-like ATPase, C-terminal domain"/>
    <property type="match status" value="1"/>
</dbReference>
<evidence type="ECO:0000313" key="5">
    <source>
        <dbReference type="Proteomes" id="UP001634394"/>
    </source>
</evidence>
<feature type="region of interest" description="Disordered" evidence="2">
    <location>
        <begin position="739"/>
        <end position="773"/>
    </location>
</feature>
<dbReference type="SUPFAM" id="SSF55874">
    <property type="entry name" value="ATPase domain of HSP90 chaperone/DNA topoisomerase II/histidine kinase"/>
    <property type="match status" value="1"/>
</dbReference>
<feature type="coiled-coil region" evidence="1">
    <location>
        <begin position="1207"/>
        <end position="1234"/>
    </location>
</feature>
<evidence type="ECO:0000259" key="3">
    <source>
        <dbReference type="Pfam" id="PF25794"/>
    </source>
</evidence>
<gene>
    <name evidence="4" type="ORF">ACJMK2_010402</name>
</gene>
<comment type="caution">
    <text evidence="4">The sequence shown here is derived from an EMBL/GenBank/DDBJ whole genome shotgun (WGS) entry which is preliminary data.</text>
</comment>
<dbReference type="Proteomes" id="UP001634394">
    <property type="component" value="Unassembled WGS sequence"/>
</dbReference>
<feature type="domain" description="Sacsin/Nov" evidence="3">
    <location>
        <begin position="1351"/>
        <end position="1448"/>
    </location>
</feature>
<dbReference type="PANTHER" id="PTHR32387:SF0">
    <property type="entry name" value="PROTEIN NO VEIN"/>
    <property type="match status" value="1"/>
</dbReference>
<organism evidence="4 5">
    <name type="scientific">Sinanodonta woodiana</name>
    <name type="common">Chinese pond mussel</name>
    <name type="synonym">Anodonta woodiana</name>
    <dbReference type="NCBI Taxonomy" id="1069815"/>
    <lineage>
        <taxon>Eukaryota</taxon>
        <taxon>Metazoa</taxon>
        <taxon>Spiralia</taxon>
        <taxon>Lophotrochozoa</taxon>
        <taxon>Mollusca</taxon>
        <taxon>Bivalvia</taxon>
        <taxon>Autobranchia</taxon>
        <taxon>Heteroconchia</taxon>
        <taxon>Palaeoheterodonta</taxon>
        <taxon>Unionida</taxon>
        <taxon>Unionoidea</taxon>
        <taxon>Unionidae</taxon>
        <taxon>Unioninae</taxon>
        <taxon>Sinanodonta</taxon>
    </lineage>
</organism>
<keyword evidence="1" id="KW-0175">Coiled coil</keyword>
<reference evidence="4 5" key="1">
    <citation type="submission" date="2024-11" db="EMBL/GenBank/DDBJ databases">
        <title>Chromosome-level genome assembly of the freshwater bivalve Anodonta woodiana.</title>
        <authorList>
            <person name="Chen X."/>
        </authorList>
    </citation>
    <scope>NUCLEOTIDE SEQUENCE [LARGE SCALE GENOMIC DNA]</scope>
    <source>
        <strain evidence="4">MN2024</strain>
        <tissue evidence="4">Gills</tissue>
    </source>
</reference>
<feature type="non-terminal residue" evidence="4">
    <location>
        <position position="2516"/>
    </location>
</feature>
<dbReference type="PANTHER" id="PTHR32387">
    <property type="entry name" value="WU:FJ29H11"/>
    <property type="match status" value="1"/>
</dbReference>
<dbReference type="Pfam" id="PF25794">
    <property type="entry name" value="SACS"/>
    <property type="match status" value="1"/>
</dbReference>